<sequence>MQGTDIMRAELVYSLDLEDILVLFKRARTERNIGKQSYEFYNACLDRINNLVTERNSKVKKDQIIQILNEMSYYRPKEDEIYEKQRKHQGLMTKSEMQDDIISVRHKEIISEKADSFRTVPGDMAKFVFQNLSKGLFKDMFTQYDEEQESKFKVSLYDVLSNYIELYQNLEVRVNDMLNQDNITLTPKEGLDVLVSYSIAQEGTNTLFVKLIELLLKRQEPYDIVEIELVLNYFPHVIWRNEQQLMILRDRFYYPMTLKINEIINDLDSRQFLSVFQGLSLCGDQVFKLELFNKYLNSYVQRIQAATNKLNVEQCFTFLELYIQYMRANPSLLEIIDSHQLIQVSNQLVFNNELPKLTIHQISGLFWIFSNIGGSASFNQVTVDIAEERLSKLMREELLLQKNLEKDVEANVREGLQTMSVHDLEVIDYLYNNDINLKEVSKRSKEIQKLIKQAKHWDKPEKERKWFHI</sequence>
<protein>
    <submittedName>
        <fullName evidence="1">Uncharacterized protein</fullName>
    </submittedName>
</protein>
<reference evidence="1 2" key="1">
    <citation type="submission" date="2014-06" db="EMBL/GenBank/DDBJ databases">
        <authorList>
            <person name="Swart Estienne"/>
        </authorList>
    </citation>
    <scope>NUCLEOTIDE SEQUENCE [LARGE SCALE GENOMIC DNA]</scope>
    <source>
        <strain evidence="1 2">130c</strain>
    </source>
</reference>
<accession>A0A077ZXP5</accession>
<dbReference type="OrthoDB" id="317619at2759"/>
<dbReference type="Proteomes" id="UP000039865">
    <property type="component" value="Unassembled WGS sequence"/>
</dbReference>
<name>A0A077ZXP5_STYLE</name>
<proteinExistence type="predicted"/>
<evidence type="ECO:0000313" key="1">
    <source>
        <dbReference type="EMBL" id="CDW74326.1"/>
    </source>
</evidence>
<keyword evidence="2" id="KW-1185">Reference proteome</keyword>
<gene>
    <name evidence="1" type="primary">Contig3963.g4243</name>
    <name evidence="1" type="ORF">STYLEM_3321</name>
</gene>
<dbReference type="EMBL" id="CCKQ01003215">
    <property type="protein sequence ID" value="CDW74326.1"/>
    <property type="molecule type" value="Genomic_DNA"/>
</dbReference>
<organism evidence="1 2">
    <name type="scientific">Stylonychia lemnae</name>
    <name type="common">Ciliate</name>
    <dbReference type="NCBI Taxonomy" id="5949"/>
    <lineage>
        <taxon>Eukaryota</taxon>
        <taxon>Sar</taxon>
        <taxon>Alveolata</taxon>
        <taxon>Ciliophora</taxon>
        <taxon>Intramacronucleata</taxon>
        <taxon>Spirotrichea</taxon>
        <taxon>Stichotrichia</taxon>
        <taxon>Sporadotrichida</taxon>
        <taxon>Oxytrichidae</taxon>
        <taxon>Stylonychinae</taxon>
        <taxon>Stylonychia</taxon>
    </lineage>
</organism>
<evidence type="ECO:0000313" key="2">
    <source>
        <dbReference type="Proteomes" id="UP000039865"/>
    </source>
</evidence>
<dbReference type="AlphaFoldDB" id="A0A077ZXP5"/>
<dbReference type="InParanoid" id="A0A077ZXP5"/>